<dbReference type="EMBL" id="QRIA01000017">
    <property type="protein sequence ID" value="RHG17003.1"/>
    <property type="molecule type" value="Genomic_DNA"/>
</dbReference>
<dbReference type="EMBL" id="QSSX01000012">
    <property type="protein sequence ID" value="RGM23541.1"/>
    <property type="molecule type" value="Genomic_DNA"/>
</dbReference>
<sequence length="85" mass="9581">MDKDPFEEYLKESEPDKASKGYAWSTAIGLQAVDGLKPSKYLIDIAIRNIEGKITIKEVQNLIRQISRSLFTANSFGVFTTTPER</sequence>
<evidence type="ECO:0000313" key="6">
    <source>
        <dbReference type="EMBL" id="RGT39251.1"/>
    </source>
</evidence>
<dbReference type="Proteomes" id="UP000283834">
    <property type="component" value="Unassembled WGS sequence"/>
</dbReference>
<evidence type="ECO:0000313" key="3">
    <source>
        <dbReference type="EMBL" id="NSI64068.1"/>
    </source>
</evidence>
<dbReference type="Proteomes" id="UP000285697">
    <property type="component" value="Unassembled WGS sequence"/>
</dbReference>
<reference evidence="1" key="3">
    <citation type="submission" date="2020-02" db="EMBL/GenBank/DDBJ databases">
        <authorList>
            <person name="Littmann E."/>
            <person name="Sorbara M."/>
        </authorList>
    </citation>
    <scope>NUCLEOTIDE SEQUENCE</scope>
    <source>
        <strain evidence="3">MSK.11.9</strain>
        <strain evidence="2">MSK.15.32</strain>
        <strain evidence="1">MSK.22.53</strain>
    </source>
</reference>
<dbReference type="GeneID" id="97127250"/>
<dbReference type="Proteomes" id="UP001296643">
    <property type="component" value="Unassembled WGS sequence"/>
</dbReference>
<evidence type="ECO:0000313" key="7">
    <source>
        <dbReference type="EMBL" id="RHD03957.1"/>
    </source>
</evidence>
<dbReference type="CDD" id="cd11586">
    <property type="entry name" value="VbhA_like"/>
    <property type="match status" value="1"/>
</dbReference>
<evidence type="ECO:0000313" key="12">
    <source>
        <dbReference type="Proteomes" id="UP000283834"/>
    </source>
</evidence>
<evidence type="ECO:0000313" key="17">
    <source>
        <dbReference type="Proteomes" id="UP000286137"/>
    </source>
</evidence>
<dbReference type="EMBL" id="QRIS01000042">
    <property type="protein sequence ID" value="RHG79158.1"/>
    <property type="molecule type" value="Genomic_DNA"/>
</dbReference>
<dbReference type="RefSeq" id="WP_009245416.1">
    <property type="nucleotide sequence ID" value="NZ_AP031446.1"/>
</dbReference>
<dbReference type="AlphaFoldDB" id="A0A2N5NXT9"/>
<dbReference type="Proteomes" id="UP001296580">
    <property type="component" value="Unassembled WGS sequence"/>
</dbReference>
<dbReference type="EMBL" id="QRWQ01000006">
    <property type="protein sequence ID" value="RGT39251.1"/>
    <property type="molecule type" value="Genomic_DNA"/>
</dbReference>
<evidence type="ECO:0000313" key="10">
    <source>
        <dbReference type="EMBL" id="RHJ12433.1"/>
    </source>
</evidence>
<dbReference type="InterPro" id="IPR033788">
    <property type="entry name" value="VbhA-like"/>
</dbReference>
<evidence type="ECO:0000313" key="16">
    <source>
        <dbReference type="Proteomes" id="UP000285697"/>
    </source>
</evidence>
<dbReference type="Proteomes" id="UP000286137">
    <property type="component" value="Unassembled WGS sequence"/>
</dbReference>
<evidence type="ECO:0000313" key="13">
    <source>
        <dbReference type="Proteomes" id="UP000283981"/>
    </source>
</evidence>
<protein>
    <submittedName>
        <fullName evidence="1">Antitoxin VbhA family protein</fullName>
    </submittedName>
</protein>
<evidence type="ECO:0000313" key="8">
    <source>
        <dbReference type="EMBL" id="RHG17003.1"/>
    </source>
</evidence>
<dbReference type="EMBL" id="QRLN01000009">
    <property type="protein sequence ID" value="RHJ12433.1"/>
    <property type="molecule type" value="Genomic_DNA"/>
</dbReference>
<reference evidence="1" key="2">
    <citation type="journal article" date="2020" name="Cell Host Microbe">
        <title>Functional and Genomic Variation between Human-Derived Isolates of Lachnospiraceae Reveals Inter- and Intra-Species Diversity.</title>
        <authorList>
            <person name="Sorbara M.T."/>
            <person name="Littmann E.R."/>
            <person name="Fontana E."/>
            <person name="Moody T.U."/>
            <person name="Kohout C.E."/>
            <person name="Gjonbalaj M."/>
            <person name="Eaton V."/>
            <person name="Seok R."/>
            <person name="Leiner I.M."/>
            <person name="Pamer E.G."/>
        </authorList>
    </citation>
    <scope>NUCLEOTIDE SEQUENCE</scope>
    <source>
        <strain evidence="3">MSK.11.9</strain>
        <strain evidence="2">MSK.15.32</strain>
        <strain evidence="1">MSK.22.53</strain>
    </source>
</reference>
<evidence type="ECO:0000313" key="1">
    <source>
        <dbReference type="EMBL" id="NSI18678.1"/>
    </source>
</evidence>
<reference evidence="11 12" key="1">
    <citation type="submission" date="2018-08" db="EMBL/GenBank/DDBJ databases">
        <title>A genome reference for cultivated species of the human gut microbiota.</title>
        <authorList>
            <person name="Zou Y."/>
            <person name="Xue W."/>
            <person name="Luo G."/>
        </authorList>
    </citation>
    <scope>NUCLEOTIDE SEQUENCE [LARGE SCALE GENOMIC DNA]</scope>
    <source>
        <strain evidence="6 12">AF19-16AC</strain>
        <strain evidence="5 17">AF27-4BH</strain>
        <strain evidence="10 14">AM12-54</strain>
        <strain evidence="9 13">AM21-18</strain>
        <strain evidence="8 16">AM22-7AC</strain>
        <strain evidence="7 15">AM32-6</strain>
        <strain evidence="4 11">TF01-20-2</strain>
    </source>
</reference>
<evidence type="ECO:0000313" key="14">
    <source>
        <dbReference type="Proteomes" id="UP000283992"/>
    </source>
</evidence>
<dbReference type="Proteomes" id="UP000283992">
    <property type="component" value="Unassembled WGS sequence"/>
</dbReference>
<dbReference type="EMBL" id="QRTJ01000004">
    <property type="protein sequence ID" value="RGQ70322.1"/>
    <property type="molecule type" value="Genomic_DNA"/>
</dbReference>
<comment type="caution">
    <text evidence="9">The sequence shown here is derived from an EMBL/GenBank/DDBJ whole genome shotgun (WGS) entry which is preliminary data.</text>
</comment>
<gene>
    <name evidence="10" type="ORF">DW142_08105</name>
    <name evidence="9" type="ORF">DW243_16665</name>
    <name evidence="8" type="ORF">DW270_11985</name>
    <name evidence="7" type="ORF">DW812_12880</name>
    <name evidence="6" type="ORF">DWX36_08470</name>
    <name evidence="5" type="ORF">DWY88_03265</name>
    <name evidence="4" type="ORF">DXC31_06515</name>
    <name evidence="1" type="ORF">G4958_04765</name>
    <name evidence="3" type="ORF">G4981_01960</name>
    <name evidence="2" type="ORF">G4993_13630</name>
</gene>
<accession>A0A2N5NXT9</accession>
<dbReference type="Proteomes" id="UP001296581">
    <property type="component" value="Unassembled WGS sequence"/>
</dbReference>
<dbReference type="Proteomes" id="UP000260808">
    <property type="component" value="Unassembled WGS sequence"/>
</dbReference>
<dbReference type="EMBL" id="JAAIRV010000032">
    <property type="protein sequence ID" value="NSI59430.1"/>
    <property type="molecule type" value="Genomic_DNA"/>
</dbReference>
<evidence type="ECO:0000313" key="4">
    <source>
        <dbReference type="EMBL" id="RGM23541.1"/>
    </source>
</evidence>
<dbReference type="EMBL" id="QSIR01000021">
    <property type="protein sequence ID" value="RHD03957.1"/>
    <property type="molecule type" value="Genomic_DNA"/>
</dbReference>
<dbReference type="EMBL" id="JAAIRM010000006">
    <property type="protein sequence ID" value="NSI18678.1"/>
    <property type="molecule type" value="Genomic_DNA"/>
</dbReference>
<evidence type="ECO:0000313" key="15">
    <source>
        <dbReference type="Proteomes" id="UP000284472"/>
    </source>
</evidence>
<evidence type="ECO:0000313" key="9">
    <source>
        <dbReference type="EMBL" id="RHG79158.1"/>
    </source>
</evidence>
<dbReference type="STRING" id="33038.GCA_900067245_01518"/>
<dbReference type="Proteomes" id="UP000283981">
    <property type="component" value="Unassembled WGS sequence"/>
</dbReference>
<organism evidence="9 13">
    <name type="scientific">Mediterraneibacter gnavus</name>
    <name type="common">Ruminococcus gnavus</name>
    <dbReference type="NCBI Taxonomy" id="33038"/>
    <lineage>
        <taxon>Bacteria</taxon>
        <taxon>Bacillati</taxon>
        <taxon>Bacillota</taxon>
        <taxon>Clostridia</taxon>
        <taxon>Lachnospirales</taxon>
        <taxon>Lachnospiraceae</taxon>
        <taxon>Mediterraneibacter</taxon>
    </lineage>
</organism>
<evidence type="ECO:0000313" key="5">
    <source>
        <dbReference type="EMBL" id="RGQ70322.1"/>
    </source>
</evidence>
<proteinExistence type="predicted"/>
<dbReference type="EMBL" id="JAAIRY010000002">
    <property type="protein sequence ID" value="NSI64068.1"/>
    <property type="molecule type" value="Genomic_DNA"/>
</dbReference>
<evidence type="ECO:0000313" key="11">
    <source>
        <dbReference type="Proteomes" id="UP000260808"/>
    </source>
</evidence>
<dbReference type="Proteomes" id="UP000284472">
    <property type="component" value="Unassembled WGS sequence"/>
</dbReference>
<name>A0A2N5NXT9_MEDGN</name>
<evidence type="ECO:0000313" key="2">
    <source>
        <dbReference type="EMBL" id="NSI59430.1"/>
    </source>
</evidence>